<evidence type="ECO:0000313" key="1">
    <source>
        <dbReference type="EMBL" id="CAD6503247.1"/>
    </source>
</evidence>
<dbReference type="Proteomes" id="UP000683417">
    <property type="component" value="Unassembled WGS sequence"/>
</dbReference>
<proteinExistence type="predicted"/>
<comment type="caution">
    <text evidence="1">The sequence shown here is derived from an EMBL/GenBank/DDBJ whole genome shotgun (WGS) entry which is preliminary data.</text>
</comment>
<name>A0A9W4D3L3_BLUGR</name>
<sequence length="57" mass="6384">MQASVGRGANAHTIALKLAYDNEIVILLVQEPWTLRDLSTRRLISNPNFLCFSPLSE</sequence>
<gene>
    <name evidence="1" type="ORF">BGTH12_LOCUS4605</name>
</gene>
<reference evidence="1" key="1">
    <citation type="submission" date="2020-10" db="EMBL/GenBank/DDBJ databases">
        <authorList>
            <person name="Muller C M."/>
        </authorList>
    </citation>
    <scope>NUCLEOTIDE SEQUENCE</scope>
    <source>
        <strain evidence="1">THUN-12</strain>
    </source>
</reference>
<accession>A0A9W4D3L3</accession>
<dbReference type="AlphaFoldDB" id="A0A9W4D3L3"/>
<protein>
    <submittedName>
        <fullName evidence="1">BgTH12-02914</fullName>
    </submittedName>
</protein>
<evidence type="ECO:0000313" key="2">
    <source>
        <dbReference type="Proteomes" id="UP000683417"/>
    </source>
</evidence>
<dbReference type="EMBL" id="CAJHIT010000007">
    <property type="protein sequence ID" value="CAD6503247.1"/>
    <property type="molecule type" value="Genomic_DNA"/>
</dbReference>
<organism evidence="1 2">
    <name type="scientific">Blumeria graminis f. sp. triticale</name>
    <dbReference type="NCBI Taxonomy" id="1689686"/>
    <lineage>
        <taxon>Eukaryota</taxon>
        <taxon>Fungi</taxon>
        <taxon>Dikarya</taxon>
        <taxon>Ascomycota</taxon>
        <taxon>Pezizomycotina</taxon>
        <taxon>Leotiomycetes</taxon>
        <taxon>Erysiphales</taxon>
        <taxon>Erysiphaceae</taxon>
        <taxon>Blumeria</taxon>
    </lineage>
</organism>